<reference evidence="1 2" key="1">
    <citation type="journal article" date="2023" name="Sci. Data">
        <title>Genome assembly of the Korean intertidal mud-creeper Batillaria attramentaria.</title>
        <authorList>
            <person name="Patra A.K."/>
            <person name="Ho P.T."/>
            <person name="Jun S."/>
            <person name="Lee S.J."/>
            <person name="Kim Y."/>
            <person name="Won Y.J."/>
        </authorList>
    </citation>
    <scope>NUCLEOTIDE SEQUENCE [LARGE SCALE GENOMIC DNA]</scope>
    <source>
        <strain evidence="1">Wonlab-2016</strain>
    </source>
</reference>
<sequence>VSVPIKCLTPRPSQVTPRRVNTAIEPRPNDSTGSSLASQWKWNGPTGSCVGTRDHLVAPRRRLRYGRELVITAISDWCPTGCLARARERGRHASVTTLSFGTSATYVHLSTHVDAVGVAWRPASTAVTPDISDSVSEVVVGKGIS</sequence>
<gene>
    <name evidence="1" type="ORF">BaRGS_00024248</name>
</gene>
<feature type="non-terminal residue" evidence="1">
    <location>
        <position position="1"/>
    </location>
</feature>
<proteinExistence type="predicted"/>
<evidence type="ECO:0000313" key="1">
    <source>
        <dbReference type="EMBL" id="KAK7484492.1"/>
    </source>
</evidence>
<organism evidence="1 2">
    <name type="scientific">Batillaria attramentaria</name>
    <dbReference type="NCBI Taxonomy" id="370345"/>
    <lineage>
        <taxon>Eukaryota</taxon>
        <taxon>Metazoa</taxon>
        <taxon>Spiralia</taxon>
        <taxon>Lophotrochozoa</taxon>
        <taxon>Mollusca</taxon>
        <taxon>Gastropoda</taxon>
        <taxon>Caenogastropoda</taxon>
        <taxon>Sorbeoconcha</taxon>
        <taxon>Cerithioidea</taxon>
        <taxon>Batillariidae</taxon>
        <taxon>Batillaria</taxon>
    </lineage>
</organism>
<keyword evidence="2" id="KW-1185">Reference proteome</keyword>
<protein>
    <submittedName>
        <fullName evidence="1">Uncharacterized protein</fullName>
    </submittedName>
</protein>
<dbReference type="EMBL" id="JACVVK020000209">
    <property type="protein sequence ID" value="KAK7484492.1"/>
    <property type="molecule type" value="Genomic_DNA"/>
</dbReference>
<name>A0ABD0KBN7_9CAEN</name>
<accession>A0ABD0KBN7</accession>
<evidence type="ECO:0000313" key="2">
    <source>
        <dbReference type="Proteomes" id="UP001519460"/>
    </source>
</evidence>
<comment type="caution">
    <text evidence="1">The sequence shown here is derived from an EMBL/GenBank/DDBJ whole genome shotgun (WGS) entry which is preliminary data.</text>
</comment>
<dbReference type="Proteomes" id="UP001519460">
    <property type="component" value="Unassembled WGS sequence"/>
</dbReference>
<dbReference type="AlphaFoldDB" id="A0ABD0KBN7"/>